<dbReference type="InterPro" id="IPR029061">
    <property type="entry name" value="THDP-binding"/>
</dbReference>
<dbReference type="InterPro" id="IPR001017">
    <property type="entry name" value="DH_E1"/>
</dbReference>
<reference evidence="6" key="1">
    <citation type="submission" date="2019-04" db="EMBL/GenBank/DDBJ databases">
        <authorList>
            <consortium name="Science for Life Laboratories"/>
        </authorList>
    </citation>
    <scope>NUCLEOTIDE SEQUENCE</scope>
    <source>
        <strain evidence="6">MBLW1</strain>
    </source>
</reference>
<accession>A0A6C2YLK6</accession>
<dbReference type="Gene3D" id="3.40.50.970">
    <property type="match status" value="1"/>
</dbReference>
<dbReference type="CDD" id="cd02000">
    <property type="entry name" value="TPP_E1_PDC_ADC_BCADC"/>
    <property type="match status" value="1"/>
</dbReference>
<proteinExistence type="inferred from homology"/>
<dbReference type="KEGG" id="tim:GMBLW1_18410"/>
<dbReference type="SUPFAM" id="SSF52518">
    <property type="entry name" value="Thiamin diphosphate-binding fold (THDP-binding)"/>
    <property type="match status" value="1"/>
</dbReference>
<gene>
    <name evidence="6" type="ORF">GMBLW1_18410</name>
</gene>
<dbReference type="Pfam" id="PF00676">
    <property type="entry name" value="E1_dh"/>
    <property type="match status" value="1"/>
</dbReference>
<evidence type="ECO:0000256" key="2">
    <source>
        <dbReference type="ARBA" id="ARBA00023002"/>
    </source>
</evidence>
<evidence type="ECO:0000256" key="4">
    <source>
        <dbReference type="RuleBase" id="RU365014"/>
    </source>
</evidence>
<comment type="catalytic activity">
    <reaction evidence="4">
        <text>N(6)-[(R)-lipoyl]-L-lysyl-[protein] + 3-methyl-2-oxobutanoate + H(+) = N(6)-[(R)-S(8)-2-methylpropanoyldihydrolipoyl]-L-lysyl-[protein] + CO2</text>
        <dbReference type="Rhea" id="RHEA:13457"/>
        <dbReference type="Rhea" id="RHEA-COMP:10474"/>
        <dbReference type="Rhea" id="RHEA-COMP:10497"/>
        <dbReference type="ChEBI" id="CHEBI:11851"/>
        <dbReference type="ChEBI" id="CHEBI:15378"/>
        <dbReference type="ChEBI" id="CHEBI:16526"/>
        <dbReference type="ChEBI" id="CHEBI:83099"/>
        <dbReference type="ChEBI" id="CHEBI:83142"/>
        <dbReference type="EC" id="1.2.4.4"/>
    </reaction>
</comment>
<dbReference type="EC" id="1.2.4.4" evidence="4"/>
<evidence type="ECO:0000256" key="1">
    <source>
        <dbReference type="ARBA" id="ARBA00001964"/>
    </source>
</evidence>
<dbReference type="GO" id="GO:0003863">
    <property type="term" value="F:branched-chain 2-oxo acid dehydrogenase activity"/>
    <property type="evidence" value="ECO:0007669"/>
    <property type="project" value="UniProtKB-EC"/>
</dbReference>
<evidence type="ECO:0000313" key="7">
    <source>
        <dbReference type="Proteomes" id="UP000464378"/>
    </source>
</evidence>
<comment type="similarity">
    <text evidence="4">Belongs to the BCKDHA family.</text>
</comment>
<comment type="cofactor">
    <cofactor evidence="1 4">
        <name>thiamine diphosphate</name>
        <dbReference type="ChEBI" id="CHEBI:58937"/>
    </cofactor>
</comment>
<evidence type="ECO:0000259" key="5">
    <source>
        <dbReference type="Pfam" id="PF00676"/>
    </source>
</evidence>
<dbReference type="EMBL" id="LR593887">
    <property type="protein sequence ID" value="VTS00443.1"/>
    <property type="molecule type" value="Genomic_DNA"/>
</dbReference>
<name>A0A6C2YLK6_9BACT</name>
<organism evidence="6">
    <name type="scientific">Tuwongella immobilis</name>
    <dbReference type="NCBI Taxonomy" id="692036"/>
    <lineage>
        <taxon>Bacteria</taxon>
        <taxon>Pseudomonadati</taxon>
        <taxon>Planctomycetota</taxon>
        <taxon>Planctomycetia</taxon>
        <taxon>Gemmatales</taxon>
        <taxon>Gemmataceae</taxon>
        <taxon>Tuwongella</taxon>
    </lineage>
</organism>
<dbReference type="EMBL" id="LR586016">
    <property type="protein sequence ID" value="VIP02119.1"/>
    <property type="molecule type" value="Genomic_DNA"/>
</dbReference>
<keyword evidence="2 4" id="KW-0560">Oxidoreductase</keyword>
<comment type="function">
    <text evidence="4">The branched-chain alpha-keto dehydrogenase complex catalyzes the overall conversion of alpha-keto acids to acyl-CoA and CO(2). It contains multiple copies of three enzymatic components: branched-chain alpha-keto acid decarboxylase (E1), lipoamide acyltransferase (E2) and lipoamide dehydrogenase (E3).</text>
</comment>
<dbReference type="GO" id="GO:0009083">
    <property type="term" value="P:branched-chain amino acid catabolic process"/>
    <property type="evidence" value="ECO:0007669"/>
    <property type="project" value="TreeGrafter"/>
</dbReference>
<dbReference type="Proteomes" id="UP000464378">
    <property type="component" value="Chromosome"/>
</dbReference>
<protein>
    <recommendedName>
        <fullName evidence="4">2-oxoisovalerate dehydrogenase subunit alpha</fullName>
        <ecNumber evidence="4">1.2.4.4</ecNumber>
    </recommendedName>
    <alternativeName>
        <fullName evidence="4">Branched-chain alpha-keto acid dehydrogenase E1 component alpha chain</fullName>
    </alternativeName>
</protein>
<evidence type="ECO:0000256" key="3">
    <source>
        <dbReference type="ARBA" id="ARBA00023052"/>
    </source>
</evidence>
<sequence length="361" mass="38839">MTPITPPQSTVVVRSGADPSLTLSAETACTIYRQMARTRMLEIRTIQMSKSGEGFFWVGGPGEEAFNVCLGLQVRKGCGPAFDFLHLHYRSSGVLLSMGMPMMDHFRQMAMRATDPHSLGRNFVGHYSIRAWNVVPISSVISVQYAMAAGSAMVQKRYGGEGITIVTGGEAGTASGDFQSCMLWSSRPGQEVPTLIIVTNNGYGISTPAESQIGADRLVDRAASFGISGESIDGNDPIASWHAIARGMKVCRTQRRPYFIEAKVGRLYGHSSSSGGQRVAGELDCLLQFEQSLINSGAATADILEQIRHEAEEEVRAAADVAVHEPAPTPEDVYRHTFAPSSVDAIYPTDYTGLPGGSEAR</sequence>
<dbReference type="PANTHER" id="PTHR43380:SF1">
    <property type="entry name" value="2-OXOISOVALERATE DEHYDROGENASE SUBUNIT ALPHA, MITOCHONDRIAL"/>
    <property type="match status" value="1"/>
</dbReference>
<dbReference type="AlphaFoldDB" id="A0A6C2YLK6"/>
<evidence type="ECO:0000313" key="6">
    <source>
        <dbReference type="EMBL" id="VIP02119.1"/>
    </source>
</evidence>
<dbReference type="PANTHER" id="PTHR43380">
    <property type="entry name" value="2-OXOISOVALERATE DEHYDROGENASE SUBUNIT ALPHA, MITOCHONDRIAL"/>
    <property type="match status" value="1"/>
</dbReference>
<feature type="domain" description="Dehydrogenase E1 component" evidence="5">
    <location>
        <begin position="32"/>
        <end position="331"/>
    </location>
</feature>
<dbReference type="RefSeq" id="WP_162657325.1">
    <property type="nucleotide sequence ID" value="NZ_LR593887.1"/>
</dbReference>
<keyword evidence="7" id="KW-1185">Reference proteome</keyword>
<dbReference type="InParanoid" id="A0A6C2YLK6"/>
<dbReference type="InterPro" id="IPR050771">
    <property type="entry name" value="Alpha-ketoacid_DH_E1_comp"/>
</dbReference>
<keyword evidence="3 4" id="KW-0786">Thiamine pyrophosphate</keyword>